<evidence type="ECO:0000259" key="2">
    <source>
        <dbReference type="PROSITE" id="PS51494"/>
    </source>
</evidence>
<protein>
    <recommendedName>
        <fullName evidence="2">Peptidase S55 domain-containing protein</fullName>
    </recommendedName>
</protein>
<gene>
    <name evidence="3" type="ORF">E6K73_00755</name>
</gene>
<dbReference type="Pfam" id="PF05580">
    <property type="entry name" value="Peptidase_S55"/>
    <property type="match status" value="1"/>
</dbReference>
<dbReference type="InterPro" id="IPR008763">
    <property type="entry name" value="Peptidase_S55"/>
</dbReference>
<organism evidence="3 4">
    <name type="scientific">Eiseniibacteriota bacterium</name>
    <dbReference type="NCBI Taxonomy" id="2212470"/>
    <lineage>
        <taxon>Bacteria</taxon>
        <taxon>Candidatus Eiseniibacteriota</taxon>
    </lineage>
</organism>
<comment type="caution">
    <text evidence="3">The sequence shown here is derived from an EMBL/GenBank/DDBJ whole genome shotgun (WGS) entry which is preliminary data.</text>
</comment>
<accession>A0A538SR10</accession>
<feature type="region of interest" description="Disordered" evidence="1">
    <location>
        <begin position="175"/>
        <end position="235"/>
    </location>
</feature>
<evidence type="ECO:0000313" key="4">
    <source>
        <dbReference type="Proteomes" id="UP000320184"/>
    </source>
</evidence>
<evidence type="ECO:0000313" key="3">
    <source>
        <dbReference type="EMBL" id="TMQ53808.1"/>
    </source>
</evidence>
<name>A0A538SR10_UNCEI</name>
<dbReference type="AlphaFoldDB" id="A0A538SR10"/>
<proteinExistence type="predicted"/>
<feature type="compositionally biased region" description="Low complexity" evidence="1">
    <location>
        <begin position="212"/>
        <end position="235"/>
    </location>
</feature>
<dbReference type="PROSITE" id="PS51494">
    <property type="entry name" value="SPOIVB"/>
    <property type="match status" value="1"/>
</dbReference>
<sequence>MGSVQDRSLRPSCLAPHAARPLLPSCHGFSPAAPLLYSVPVTPRSGLAISLLTSVVALSSGLSAPALSAPVPTLTPDQIPAGSKAIVKTVFEGSKVEEFEAEIVGVLRGGRTEGDLIIGRATSERVVKSGIAQGMSGSPVYVDGKLVGALSSGWPFAREPLFGITPIGEMLDVLERPSPAPTGDTPGPTGIEATGLSAGSRFREFRWDGEGESPPGGVSPASTPADAAASAAGGDRGPSTGLTWLGLPLSCGSLHPEAMDLARRMLATHGLVPVPGGRAIGKGPTGASLEPGSAVAVELMRGDIQIAAIGTLTYRDGDRVLLFGHPFFQSGDVRLPLATAEIATVVSSQQFSFKLGVRGREAGVVTQDRRAAVGGVIGGAPRLLPVTVEIRGERREPQRFHFESIEDRTLAPTLVAIASINSLLESGGVGASQTLRWRIALYRHGTAALVLSDVAAGDAPTVDLTAGVGAPLRLLFNNPYARLSLDSLGVSIDVEPGRQQWTIRRAQVLDAAVRPGGRVRIQCEVERWRGARESRSMTLDVPEEAPDGRYTLWIGGGSELSHYEATRLPGRYRPTSLDDAWSRLSSSRSSDGLYAALFARAPEVTSEGRDYPELPLSALPLLTSEQTTGDRARRGDLAKLAETRLSIGGEVHGELAVNVVVDSNAP</sequence>
<feature type="compositionally biased region" description="Low complexity" evidence="1">
    <location>
        <begin position="181"/>
        <end position="190"/>
    </location>
</feature>
<dbReference type="EMBL" id="VBOT01000008">
    <property type="protein sequence ID" value="TMQ53808.1"/>
    <property type="molecule type" value="Genomic_DNA"/>
</dbReference>
<reference evidence="3 4" key="1">
    <citation type="journal article" date="2019" name="Nat. Microbiol.">
        <title>Mediterranean grassland soil C-N compound turnover is dependent on rainfall and depth, and is mediated by genomically divergent microorganisms.</title>
        <authorList>
            <person name="Diamond S."/>
            <person name="Andeer P.F."/>
            <person name="Li Z."/>
            <person name="Crits-Christoph A."/>
            <person name="Burstein D."/>
            <person name="Anantharaman K."/>
            <person name="Lane K.R."/>
            <person name="Thomas B.C."/>
            <person name="Pan C."/>
            <person name="Northen T.R."/>
            <person name="Banfield J.F."/>
        </authorList>
    </citation>
    <scope>NUCLEOTIDE SEQUENCE [LARGE SCALE GENOMIC DNA]</scope>
    <source>
        <strain evidence="3">WS_3</strain>
    </source>
</reference>
<feature type="domain" description="Peptidase S55" evidence="2">
    <location>
        <begin position="1"/>
        <end position="186"/>
    </location>
</feature>
<evidence type="ECO:0000256" key="1">
    <source>
        <dbReference type="SAM" id="MobiDB-lite"/>
    </source>
</evidence>
<dbReference type="Proteomes" id="UP000320184">
    <property type="component" value="Unassembled WGS sequence"/>
</dbReference>